<dbReference type="HOGENOM" id="CLU_039950_1_0_1"/>
<proteinExistence type="predicted"/>
<accession>Q0CXE8</accession>
<dbReference type="eggNOG" id="ENOG502S8NC">
    <property type="taxonomic scope" value="Eukaryota"/>
</dbReference>
<dbReference type="Proteomes" id="UP000007963">
    <property type="component" value="Unassembled WGS sequence"/>
</dbReference>
<feature type="region of interest" description="Disordered" evidence="1">
    <location>
        <begin position="172"/>
        <end position="191"/>
    </location>
</feature>
<dbReference type="GeneID" id="4315573"/>
<dbReference type="AlphaFoldDB" id="Q0CXE8"/>
<dbReference type="OrthoDB" id="3363286at2759"/>
<dbReference type="EMBL" id="CH476595">
    <property type="protein sequence ID" value="EAU38393.1"/>
    <property type="molecule type" value="Genomic_DNA"/>
</dbReference>
<dbReference type="VEuPathDB" id="FungiDB:ATEG_01636"/>
<organism evidence="2 3">
    <name type="scientific">Aspergillus terreus (strain NIH 2624 / FGSC A1156)</name>
    <dbReference type="NCBI Taxonomy" id="341663"/>
    <lineage>
        <taxon>Eukaryota</taxon>
        <taxon>Fungi</taxon>
        <taxon>Dikarya</taxon>
        <taxon>Ascomycota</taxon>
        <taxon>Pezizomycotina</taxon>
        <taxon>Eurotiomycetes</taxon>
        <taxon>Eurotiomycetidae</taxon>
        <taxon>Eurotiales</taxon>
        <taxon>Aspergillaceae</taxon>
        <taxon>Aspergillus</taxon>
        <taxon>Aspergillus subgen. Circumdati</taxon>
    </lineage>
</organism>
<reference evidence="3" key="1">
    <citation type="submission" date="2005-09" db="EMBL/GenBank/DDBJ databases">
        <title>Annotation of the Aspergillus terreus NIH2624 genome.</title>
        <authorList>
            <person name="Birren B.W."/>
            <person name="Lander E.S."/>
            <person name="Galagan J.E."/>
            <person name="Nusbaum C."/>
            <person name="Devon K."/>
            <person name="Henn M."/>
            <person name="Ma L.-J."/>
            <person name="Jaffe D.B."/>
            <person name="Butler J."/>
            <person name="Alvarez P."/>
            <person name="Gnerre S."/>
            <person name="Grabherr M."/>
            <person name="Kleber M."/>
            <person name="Mauceli E.W."/>
            <person name="Brockman W."/>
            <person name="Rounsley S."/>
            <person name="Young S.K."/>
            <person name="LaButti K."/>
            <person name="Pushparaj V."/>
            <person name="DeCaprio D."/>
            <person name="Crawford M."/>
            <person name="Koehrsen M."/>
            <person name="Engels R."/>
            <person name="Montgomery P."/>
            <person name="Pearson M."/>
            <person name="Howarth C."/>
            <person name="Larson L."/>
            <person name="Luoma S."/>
            <person name="White J."/>
            <person name="Alvarado L."/>
            <person name="Kodira C.D."/>
            <person name="Zeng Q."/>
            <person name="Oleary S."/>
            <person name="Yandava C."/>
            <person name="Denning D.W."/>
            <person name="Nierman W.C."/>
            <person name="Milne T."/>
            <person name="Madden K."/>
        </authorList>
    </citation>
    <scope>NUCLEOTIDE SEQUENCE [LARGE SCALE GENOMIC DNA]</scope>
    <source>
        <strain evidence="3">NIH 2624 / FGSC A1156</strain>
    </source>
</reference>
<evidence type="ECO:0008006" key="4">
    <source>
        <dbReference type="Google" id="ProtNLM"/>
    </source>
</evidence>
<dbReference type="STRING" id="341663.Q0CXE8"/>
<protein>
    <recommendedName>
        <fullName evidence="4">Required for respiratory growth protein 8, mitochondrial</fullName>
    </recommendedName>
</protein>
<dbReference type="OMA" id="PFRWKHP"/>
<name>Q0CXE8_ASPTN</name>
<feature type="region of interest" description="Disordered" evidence="1">
    <location>
        <begin position="33"/>
        <end position="108"/>
    </location>
</feature>
<evidence type="ECO:0000313" key="2">
    <source>
        <dbReference type="EMBL" id="EAU38393.1"/>
    </source>
</evidence>
<evidence type="ECO:0000313" key="3">
    <source>
        <dbReference type="Proteomes" id="UP000007963"/>
    </source>
</evidence>
<feature type="compositionally biased region" description="Low complexity" evidence="1">
    <location>
        <begin position="33"/>
        <end position="45"/>
    </location>
</feature>
<feature type="compositionally biased region" description="Basic residues" evidence="1">
    <location>
        <begin position="99"/>
        <end position="108"/>
    </location>
</feature>
<evidence type="ECO:0000256" key="1">
    <source>
        <dbReference type="SAM" id="MobiDB-lite"/>
    </source>
</evidence>
<dbReference type="RefSeq" id="XP_001209001.1">
    <property type="nucleotide sequence ID" value="XM_001209001.1"/>
</dbReference>
<feature type="compositionally biased region" description="Low complexity" evidence="1">
    <location>
        <begin position="79"/>
        <end position="93"/>
    </location>
</feature>
<sequence length="424" mass="47986">MDCLQGRLSYSSWRLQVFRQLFMPSPRFTAARSSSRRMISSSTATLSQTRTLRQGSSENANNTQTLETKPSALSQNNEQPLRPSQLLPQSPLLTNPHPHLAKKHKKRIATHKDLHALRQNPWAVALASPPRMCAITGTRLPRAFLGDWGMVRRPDSKEGLWFMPVGAMKDELELPSPHKPRSEKDTPGSERGMFRNRSFHYLILRIVDRLPLLRSLTAALTGHAPGRKVSPIVRVLPFRWKHPHGPITAHEEKQMIWREDMPDFVLAQMRTSVVKQIKRVSDRYKRTNVANGVWTTMDMDGVSEVQLLEGLKSLETFARMETGAVIVLGSSQVREDAVAGAELEASSIAEDTLPEFIELPQTKSKVPVFDLRRLLSRGDLDKIRTYHPRFQSAAVFFRPDESMTIEAILGLWKLQGLVRGDETP</sequence>
<feature type="compositionally biased region" description="Polar residues" evidence="1">
    <location>
        <begin position="46"/>
        <end position="78"/>
    </location>
</feature>
<gene>
    <name evidence="2" type="ORF">ATEG_01636</name>
</gene>